<proteinExistence type="predicted"/>
<evidence type="ECO:0000259" key="2">
    <source>
        <dbReference type="Pfam" id="PF09335"/>
    </source>
</evidence>
<feature type="transmembrane region" description="Helical" evidence="1">
    <location>
        <begin position="59"/>
        <end position="80"/>
    </location>
</feature>
<feature type="transmembrane region" description="Helical" evidence="1">
    <location>
        <begin position="125"/>
        <end position="147"/>
    </location>
</feature>
<dbReference type="AlphaFoldDB" id="A0A379AQ04"/>
<reference evidence="3 4" key="1">
    <citation type="submission" date="2018-06" db="EMBL/GenBank/DDBJ databases">
        <authorList>
            <consortium name="Pathogen Informatics"/>
            <person name="Doyle S."/>
        </authorList>
    </citation>
    <scope>NUCLEOTIDE SEQUENCE [LARGE SCALE GENOMIC DNA]</scope>
    <source>
        <strain evidence="4">NCTC 11297</strain>
    </source>
</reference>
<dbReference type="PANTHER" id="PTHR42709">
    <property type="entry name" value="ALKALINE PHOSPHATASE LIKE PROTEIN"/>
    <property type="match status" value="1"/>
</dbReference>
<sequence length="193" mass="21806">MPLKIFGAMYDKVMQWSTHRYATGWLIFTSFIESIFFPVPTDVMLIPMAISQPKGAVRFGVYAGVASAIGGIVGYALGYYAFDSIQHYLVSLGYQAQFDTLLSWFQRWGVMVMFLAGFTPLPYKLFTICAGVMHMAFVPFLLISLVSRLARFILVAKLSAWGGQKFAHKLRQSIEWIGWAVVLLAVIIYFIFK</sequence>
<dbReference type="EMBL" id="UGSP01000001">
    <property type="protein sequence ID" value="SUB23654.1"/>
    <property type="molecule type" value="Genomic_DNA"/>
</dbReference>
<feature type="transmembrane region" description="Helical" evidence="1">
    <location>
        <begin position="174"/>
        <end position="192"/>
    </location>
</feature>
<feature type="domain" description="VTT" evidence="2">
    <location>
        <begin position="39"/>
        <end position="156"/>
    </location>
</feature>
<feature type="transmembrane region" description="Helical" evidence="1">
    <location>
        <begin position="101"/>
        <end position="119"/>
    </location>
</feature>
<keyword evidence="1" id="KW-0472">Membrane</keyword>
<keyword evidence="1" id="KW-0812">Transmembrane</keyword>
<accession>A0A379AQ04</accession>
<dbReference type="InterPro" id="IPR051311">
    <property type="entry name" value="DedA_domain"/>
</dbReference>
<gene>
    <name evidence="3" type="primary">lppB_2</name>
    <name evidence="3" type="ORF">NCTC11297_00665</name>
</gene>
<evidence type="ECO:0000313" key="3">
    <source>
        <dbReference type="EMBL" id="SUB23654.1"/>
    </source>
</evidence>
<dbReference type="Proteomes" id="UP000255098">
    <property type="component" value="Unassembled WGS sequence"/>
</dbReference>
<evidence type="ECO:0000256" key="1">
    <source>
        <dbReference type="SAM" id="Phobius"/>
    </source>
</evidence>
<evidence type="ECO:0000313" key="4">
    <source>
        <dbReference type="Proteomes" id="UP000255098"/>
    </source>
</evidence>
<dbReference type="InterPro" id="IPR032816">
    <property type="entry name" value="VTT_dom"/>
</dbReference>
<dbReference type="Pfam" id="PF09335">
    <property type="entry name" value="VTT_dom"/>
    <property type="match status" value="1"/>
</dbReference>
<keyword evidence="1" id="KW-1133">Transmembrane helix</keyword>
<dbReference type="PANTHER" id="PTHR42709:SF11">
    <property type="entry name" value="DEDA FAMILY PROTEIN"/>
    <property type="match status" value="1"/>
</dbReference>
<feature type="transmembrane region" description="Helical" evidence="1">
    <location>
        <begin position="21"/>
        <end position="39"/>
    </location>
</feature>
<protein>
    <submittedName>
        <fullName evidence="3">LppB</fullName>
    </submittedName>
</protein>
<dbReference type="GO" id="GO:0005886">
    <property type="term" value="C:plasma membrane"/>
    <property type="evidence" value="ECO:0007669"/>
    <property type="project" value="TreeGrafter"/>
</dbReference>
<name>A0A379AQ04_AVIAV</name>
<keyword evidence="4" id="KW-1185">Reference proteome</keyword>
<organism evidence="3 4">
    <name type="scientific">Avibacterium avium</name>
    <name type="common">Pasteurella avium</name>
    <dbReference type="NCBI Taxonomy" id="751"/>
    <lineage>
        <taxon>Bacteria</taxon>
        <taxon>Pseudomonadati</taxon>
        <taxon>Pseudomonadota</taxon>
        <taxon>Gammaproteobacteria</taxon>
        <taxon>Pasteurellales</taxon>
        <taxon>Pasteurellaceae</taxon>
        <taxon>Avibacterium</taxon>
    </lineage>
</organism>